<evidence type="ECO:0000313" key="9">
    <source>
        <dbReference type="Proteomes" id="UP001239462"/>
    </source>
</evidence>
<gene>
    <name evidence="8" type="ORF">QTN89_08610</name>
</gene>
<proteinExistence type="predicted"/>
<feature type="compositionally biased region" description="Basic and acidic residues" evidence="5">
    <location>
        <begin position="592"/>
        <end position="604"/>
    </location>
</feature>
<evidence type="ECO:0000256" key="5">
    <source>
        <dbReference type="SAM" id="MobiDB-lite"/>
    </source>
</evidence>
<dbReference type="InterPro" id="IPR000719">
    <property type="entry name" value="Prot_kinase_dom"/>
</dbReference>
<dbReference type="EMBL" id="JASZZN010000005">
    <property type="protein sequence ID" value="MDM4015486.1"/>
    <property type="molecule type" value="Genomic_DNA"/>
</dbReference>
<feature type="compositionally biased region" description="Polar residues" evidence="5">
    <location>
        <begin position="423"/>
        <end position="434"/>
    </location>
</feature>
<organism evidence="8 9">
    <name type="scientific">Roseiconus lacunae</name>
    <dbReference type="NCBI Taxonomy" id="2605694"/>
    <lineage>
        <taxon>Bacteria</taxon>
        <taxon>Pseudomonadati</taxon>
        <taxon>Planctomycetota</taxon>
        <taxon>Planctomycetia</taxon>
        <taxon>Pirellulales</taxon>
        <taxon>Pirellulaceae</taxon>
        <taxon>Roseiconus</taxon>
    </lineage>
</organism>
<reference evidence="8 9" key="1">
    <citation type="submission" date="2023-06" db="EMBL/GenBank/DDBJ databases">
        <title>Roseiconus lacunae JC819 isolated from Gulf of Mannar region, Tamil Nadu.</title>
        <authorList>
            <person name="Pk S."/>
            <person name="Ch S."/>
            <person name="Ch V.R."/>
        </authorList>
    </citation>
    <scope>NUCLEOTIDE SEQUENCE [LARGE SCALE GENOMIC DNA]</scope>
    <source>
        <strain evidence="8 9">JC819</strain>
    </source>
</reference>
<sequence>MPIAPTEFWLRLVKSGLTDQHGYKKYADLIAQKFGDQALDATTIANFLIQQGVITKYQGQCLVGEAAPALRLGNFVIRDETPVRPLTHWIPAQTAVTESHSQSRQGFLLRAPLSALDESRRGWLAAHSEIRHPTLQPIELSGGAQAGDDEQIVEIFSPLPTGAPLWSVLKNKSKLSFRKTVRLGIDLAEALSTLHTSDNGGLAHGAVGADHVWVTIKGNAVLLRDPSSPARSPHADLSASWIERIESPARYAAPELADPNVAPSAASDLYSLGCLLLTVYSGRPVFDEATDRDLFAAHNEITPPELQHAIEQGADGDPLLRVIAYAMAKTRDARFDSAATFAAALQRVAELPPSKTNTSATKPAPPAVQAVSNDVSSRDIVSSSDIAGEQNPAPSAPAKPTVSDRPVKAKTPSPPAPEPPRPAQNSSPTPTSETVKAATTAPTEARKQDDRKRANQQRKPPEVDAATSTETTPIPSPGSTAEASTAEASTAEAASGESPVPAITTTSGPVPTVEPPAVIPEGGTALATESSTATTLRKRRRRKKNRIPILAGIMVLPVTLLGLAIALRGRGPQPNPKPRPNPALASNIPKVGEARRTPEVNDGPERLRGFEIVDNDRLLWVPPYSSDSNAPSLQLLPPGPAVIAKLSLASLVEKTLPIHQAFDIELDLLIEFLSDRAGVPAREIDQCTLAFFPGSMGRPQAAMSVRLVKPTPLSALLKQWKAVETRSGNQVLYADEDLKTAYYIGGGEDGKLDEDANVTDYAVGPLEKIREVADNSGGSIPLPRSMQTLWDRASDETDLVVLATPNFLIADGRELINQSVPELQSALKSWLIPDVAALMIVLDADENACYVELREVPSGGASQATLLSDLREMMRGWPDWADRFLLDTIPDRSWRVLASRLPLMLRFIDEQTRSTIDGPTVVASAYLPTEAAAQVSLATVLAMNTAQGQAADQATSETTAMSMEDLLSRPMSISFLQLSLQFSIDAVADEFRQDLPKGTAMPKLRIVGGDLELNGITQNQQIRGFEKDSVPLRQVLTDVVRAANPDPTATGPKDPKQALIWVVHPTGKPPAESEILITTRDAAAKKNYELPEEFRIEN</sequence>
<keyword evidence="6" id="KW-1133">Transmembrane helix</keyword>
<dbReference type="PROSITE" id="PS50011">
    <property type="entry name" value="PROTEIN_KINASE_DOM"/>
    <property type="match status" value="1"/>
</dbReference>
<feature type="compositionally biased region" description="Low complexity" evidence="5">
    <location>
        <begin position="477"/>
        <end position="499"/>
    </location>
</feature>
<keyword evidence="6" id="KW-0472">Membrane</keyword>
<protein>
    <recommendedName>
        <fullName evidence="7">Protein kinase domain-containing protein</fullName>
    </recommendedName>
</protein>
<evidence type="ECO:0000313" key="8">
    <source>
        <dbReference type="EMBL" id="MDM4015486.1"/>
    </source>
</evidence>
<dbReference type="PANTHER" id="PTHR43289">
    <property type="entry name" value="MITOGEN-ACTIVATED PROTEIN KINASE KINASE KINASE 20-RELATED"/>
    <property type="match status" value="1"/>
</dbReference>
<feature type="region of interest" description="Disordered" evidence="5">
    <location>
        <begin position="571"/>
        <end position="604"/>
    </location>
</feature>
<keyword evidence="1" id="KW-0808">Transferase</keyword>
<evidence type="ECO:0000256" key="6">
    <source>
        <dbReference type="SAM" id="Phobius"/>
    </source>
</evidence>
<dbReference type="PANTHER" id="PTHR43289:SF6">
    <property type="entry name" value="SERINE_THREONINE-PROTEIN KINASE NEKL-3"/>
    <property type="match status" value="1"/>
</dbReference>
<keyword evidence="3" id="KW-0418">Kinase</keyword>
<feature type="compositionally biased region" description="Basic and acidic residues" evidence="5">
    <location>
        <begin position="444"/>
        <end position="453"/>
    </location>
</feature>
<accession>A0ABT7PG86</accession>
<keyword evidence="4" id="KW-0067">ATP-binding</keyword>
<keyword evidence="2" id="KW-0547">Nucleotide-binding</keyword>
<feature type="compositionally biased region" description="Pro residues" evidence="5">
    <location>
        <begin position="412"/>
        <end position="422"/>
    </location>
</feature>
<keyword evidence="9" id="KW-1185">Reference proteome</keyword>
<dbReference type="RefSeq" id="WP_289162980.1">
    <property type="nucleotide sequence ID" value="NZ_JASZZN010000005.1"/>
</dbReference>
<name>A0ABT7PG86_9BACT</name>
<dbReference type="Proteomes" id="UP001239462">
    <property type="component" value="Unassembled WGS sequence"/>
</dbReference>
<dbReference type="InterPro" id="IPR011009">
    <property type="entry name" value="Kinase-like_dom_sf"/>
</dbReference>
<comment type="caution">
    <text evidence="8">The sequence shown here is derived from an EMBL/GenBank/DDBJ whole genome shotgun (WGS) entry which is preliminary data.</text>
</comment>
<dbReference type="Gene3D" id="1.10.510.10">
    <property type="entry name" value="Transferase(Phosphotransferase) domain 1"/>
    <property type="match status" value="1"/>
</dbReference>
<keyword evidence="6" id="KW-0812">Transmembrane</keyword>
<evidence type="ECO:0000256" key="3">
    <source>
        <dbReference type="ARBA" id="ARBA00022777"/>
    </source>
</evidence>
<feature type="domain" description="Protein kinase" evidence="7">
    <location>
        <begin position="52"/>
        <end position="335"/>
    </location>
</feature>
<feature type="compositionally biased region" description="Low complexity" evidence="5">
    <location>
        <begin position="371"/>
        <end position="385"/>
    </location>
</feature>
<evidence type="ECO:0000256" key="1">
    <source>
        <dbReference type="ARBA" id="ARBA00022679"/>
    </source>
</evidence>
<evidence type="ECO:0000259" key="7">
    <source>
        <dbReference type="PROSITE" id="PS50011"/>
    </source>
</evidence>
<feature type="compositionally biased region" description="Low complexity" evidence="5">
    <location>
        <begin position="524"/>
        <end position="535"/>
    </location>
</feature>
<dbReference type="SUPFAM" id="SSF56112">
    <property type="entry name" value="Protein kinase-like (PK-like)"/>
    <property type="match status" value="1"/>
</dbReference>
<evidence type="ECO:0000256" key="4">
    <source>
        <dbReference type="ARBA" id="ARBA00022840"/>
    </source>
</evidence>
<feature type="transmembrane region" description="Helical" evidence="6">
    <location>
        <begin position="547"/>
        <end position="567"/>
    </location>
</feature>
<feature type="region of interest" description="Disordered" evidence="5">
    <location>
        <begin position="352"/>
        <end position="541"/>
    </location>
</feature>
<evidence type="ECO:0000256" key="2">
    <source>
        <dbReference type="ARBA" id="ARBA00022741"/>
    </source>
</evidence>